<dbReference type="PANTHER" id="PTHR30572">
    <property type="entry name" value="MEMBRANE COMPONENT OF TRANSPORTER-RELATED"/>
    <property type="match status" value="1"/>
</dbReference>
<dbReference type="InterPro" id="IPR025857">
    <property type="entry name" value="MacB_PCD"/>
</dbReference>
<dbReference type="PANTHER" id="PTHR30572:SF4">
    <property type="entry name" value="ABC TRANSPORTER PERMEASE YTRF"/>
    <property type="match status" value="1"/>
</dbReference>
<dbReference type="InterPro" id="IPR050250">
    <property type="entry name" value="Macrolide_Exporter_MacB"/>
</dbReference>
<name>A0A0G0Q2R2_9BACT</name>
<organism evidence="10 11">
    <name type="scientific">Candidatus Gottesmanbacteria bacterium GW2011_GWC2_39_8</name>
    <dbReference type="NCBI Taxonomy" id="1618450"/>
    <lineage>
        <taxon>Bacteria</taxon>
        <taxon>Candidatus Gottesmaniibacteriota</taxon>
    </lineage>
</organism>
<evidence type="ECO:0000313" key="11">
    <source>
        <dbReference type="Proteomes" id="UP000034539"/>
    </source>
</evidence>
<evidence type="ECO:0000313" key="10">
    <source>
        <dbReference type="EMBL" id="KKR31641.1"/>
    </source>
</evidence>
<feature type="transmembrane region" description="Helical" evidence="7">
    <location>
        <begin position="361"/>
        <end position="381"/>
    </location>
</feature>
<dbReference type="GO" id="GO:0005886">
    <property type="term" value="C:plasma membrane"/>
    <property type="evidence" value="ECO:0007669"/>
    <property type="project" value="UniProtKB-SubCell"/>
</dbReference>
<evidence type="ECO:0000256" key="6">
    <source>
        <dbReference type="ARBA" id="ARBA00038076"/>
    </source>
</evidence>
<dbReference type="Pfam" id="PF12704">
    <property type="entry name" value="MacB_PCD"/>
    <property type="match status" value="1"/>
</dbReference>
<evidence type="ECO:0000256" key="7">
    <source>
        <dbReference type="SAM" id="Phobius"/>
    </source>
</evidence>
<reference evidence="10 11" key="1">
    <citation type="journal article" date="2015" name="Nature">
        <title>rRNA introns, odd ribosomes, and small enigmatic genomes across a large radiation of phyla.</title>
        <authorList>
            <person name="Brown C.T."/>
            <person name="Hug L.A."/>
            <person name="Thomas B.C."/>
            <person name="Sharon I."/>
            <person name="Castelle C.J."/>
            <person name="Singh A."/>
            <person name="Wilkins M.J."/>
            <person name="Williams K.H."/>
            <person name="Banfield J.F."/>
        </authorList>
    </citation>
    <scope>NUCLEOTIDE SEQUENCE [LARGE SCALE GENOMIC DNA]</scope>
</reference>
<evidence type="ECO:0000256" key="1">
    <source>
        <dbReference type="ARBA" id="ARBA00004651"/>
    </source>
</evidence>
<feature type="domain" description="ABC3 transporter permease C-terminal" evidence="8">
    <location>
        <begin position="280"/>
        <end position="389"/>
    </location>
</feature>
<dbReference type="AlphaFoldDB" id="A0A0G0Q2R2"/>
<dbReference type="EMBL" id="LBXN01000064">
    <property type="protein sequence ID" value="KKR31641.1"/>
    <property type="molecule type" value="Genomic_DNA"/>
</dbReference>
<keyword evidence="3 7" id="KW-0812">Transmembrane</keyword>
<evidence type="ECO:0000259" key="9">
    <source>
        <dbReference type="Pfam" id="PF12704"/>
    </source>
</evidence>
<evidence type="ECO:0000256" key="4">
    <source>
        <dbReference type="ARBA" id="ARBA00022989"/>
    </source>
</evidence>
<feature type="transmembrane region" description="Helical" evidence="7">
    <location>
        <begin position="23"/>
        <end position="46"/>
    </location>
</feature>
<feature type="transmembrane region" description="Helical" evidence="7">
    <location>
        <begin position="322"/>
        <end position="355"/>
    </location>
</feature>
<keyword evidence="2" id="KW-1003">Cell membrane</keyword>
<evidence type="ECO:0000256" key="5">
    <source>
        <dbReference type="ARBA" id="ARBA00023136"/>
    </source>
</evidence>
<protein>
    <recommendedName>
        <fullName evidence="12">ABC transporter, permease protein</fullName>
    </recommendedName>
</protein>
<keyword evidence="5 7" id="KW-0472">Membrane</keyword>
<comment type="caution">
    <text evidence="10">The sequence shown here is derived from an EMBL/GenBank/DDBJ whole genome shotgun (WGS) entry which is preliminary data.</text>
</comment>
<gene>
    <name evidence="10" type="ORF">UT63_C0064G0023</name>
</gene>
<accession>A0A0G0Q2R2</accession>
<dbReference type="Proteomes" id="UP000034539">
    <property type="component" value="Unassembled WGS sequence"/>
</dbReference>
<keyword evidence="4 7" id="KW-1133">Transmembrane helix</keyword>
<dbReference type="Pfam" id="PF02687">
    <property type="entry name" value="FtsX"/>
    <property type="match status" value="1"/>
</dbReference>
<evidence type="ECO:0000259" key="8">
    <source>
        <dbReference type="Pfam" id="PF02687"/>
    </source>
</evidence>
<proteinExistence type="inferred from homology"/>
<feature type="domain" description="MacB-like periplasmic core" evidence="9">
    <location>
        <begin position="22"/>
        <end position="244"/>
    </location>
</feature>
<evidence type="ECO:0000256" key="2">
    <source>
        <dbReference type="ARBA" id="ARBA00022475"/>
    </source>
</evidence>
<comment type="subcellular location">
    <subcellularLocation>
        <location evidence="1">Cell membrane</location>
        <topology evidence="1">Multi-pass membrane protein</topology>
    </subcellularLocation>
</comment>
<evidence type="ECO:0008006" key="12">
    <source>
        <dbReference type="Google" id="ProtNLM"/>
    </source>
</evidence>
<feature type="transmembrane region" description="Helical" evidence="7">
    <location>
        <begin position="273"/>
        <end position="301"/>
    </location>
</feature>
<evidence type="ECO:0000256" key="3">
    <source>
        <dbReference type="ARBA" id="ARBA00022692"/>
    </source>
</evidence>
<sequence>MTFLIFIIKSALEDFQRNKVRSILTSLGILIGVSSVVLLMAFGLGLKKYISDQFETLGKNLVMVLPGQGFGKTGGQGLIGGIEFDDKDVTKIRRLKGVESVAGYFIKTISIKSKNESQIATVMATSADAFKVTHLGLDKGAFFTNADNQKGAKVAILGGDIVNKLFESAESALSQPVTIQKQRYIVIGVMKKTGGGALGSETDSRIIVPFRSAFALNPNKKYFAIYLKSENGDIVSRLKSDIKETMLKRYNEDDFSVTESSELLSSINAIFNVLNAVLVAIAAISLIVGGIGIMNIMYVTVTERIKEIGIRRAIGATKKDILYQFLSESIILSLLGGFLGLVISFIVVTLVQSLFPAYIDLQSVLIALGVSSIIGVVFGVFPAKKAADLTPVEAIRYE</sequence>
<dbReference type="InterPro" id="IPR003838">
    <property type="entry name" value="ABC3_permease_C"/>
</dbReference>
<comment type="similarity">
    <text evidence="6">Belongs to the ABC-4 integral membrane protein family.</text>
</comment>
<dbReference type="GO" id="GO:0022857">
    <property type="term" value="F:transmembrane transporter activity"/>
    <property type="evidence" value="ECO:0007669"/>
    <property type="project" value="TreeGrafter"/>
</dbReference>